<comment type="similarity">
    <text evidence="2 4">Belongs to the Mediator complex subunit 20 family.</text>
</comment>
<dbReference type="OrthoDB" id="2536675at2759"/>
<evidence type="ECO:0000256" key="5">
    <source>
        <dbReference type="SAM" id="MobiDB-lite"/>
    </source>
</evidence>
<dbReference type="EMBL" id="KV425882">
    <property type="protein sequence ID" value="KZW04068.1"/>
    <property type="molecule type" value="Genomic_DNA"/>
</dbReference>
<feature type="compositionally biased region" description="Acidic residues" evidence="5">
    <location>
        <begin position="221"/>
        <end position="237"/>
    </location>
</feature>
<dbReference type="STRING" id="1314781.A0A165QU06"/>
<evidence type="ECO:0000313" key="7">
    <source>
        <dbReference type="Proteomes" id="UP000077266"/>
    </source>
</evidence>
<evidence type="ECO:0000256" key="4">
    <source>
        <dbReference type="RuleBase" id="RU364152"/>
    </source>
</evidence>
<dbReference type="InParanoid" id="A0A165QU06"/>
<evidence type="ECO:0000256" key="2">
    <source>
        <dbReference type="ARBA" id="ARBA00010743"/>
    </source>
</evidence>
<dbReference type="Proteomes" id="UP000077266">
    <property type="component" value="Unassembled WGS sequence"/>
</dbReference>
<dbReference type="InterPro" id="IPR013921">
    <property type="entry name" value="Mediator_Med20"/>
</dbReference>
<keyword evidence="4" id="KW-0804">Transcription</keyword>
<organism evidence="6 7">
    <name type="scientific">Exidia glandulosa HHB12029</name>
    <dbReference type="NCBI Taxonomy" id="1314781"/>
    <lineage>
        <taxon>Eukaryota</taxon>
        <taxon>Fungi</taxon>
        <taxon>Dikarya</taxon>
        <taxon>Basidiomycota</taxon>
        <taxon>Agaricomycotina</taxon>
        <taxon>Agaricomycetes</taxon>
        <taxon>Auriculariales</taxon>
        <taxon>Exidiaceae</taxon>
        <taxon>Exidia</taxon>
    </lineage>
</organism>
<keyword evidence="3 4" id="KW-0539">Nucleus</keyword>
<evidence type="ECO:0000313" key="6">
    <source>
        <dbReference type="EMBL" id="KZW04068.1"/>
    </source>
</evidence>
<dbReference type="Pfam" id="PF08612">
    <property type="entry name" value="Med20"/>
    <property type="match status" value="1"/>
</dbReference>
<comment type="function">
    <text evidence="4">Component of the Mediator complex, a coactivator involved in the regulated transcription of nearly all RNA polymerase II-dependent genes. Mediator functions as a bridge to convey information from gene-specific regulatory proteins to the basal RNA polymerase II transcription machinery. Mediator is recruited to promoters by direct interactions with regulatory proteins and serves as a scaffold for the assembly of a functional preinitiation complex with RNA polymerase II and the general transcription factors.</text>
</comment>
<protein>
    <recommendedName>
        <fullName evidence="4">Mediator of RNA polymerase II transcription subunit 20</fullName>
    </recommendedName>
    <alternativeName>
        <fullName evidence="4">Mediator complex subunit 20</fullName>
    </alternativeName>
</protein>
<name>A0A165QU06_EXIGL</name>
<comment type="subcellular location">
    <subcellularLocation>
        <location evidence="1 4">Nucleus</location>
    </subcellularLocation>
</comment>
<dbReference type="GO" id="GO:0006357">
    <property type="term" value="P:regulation of transcription by RNA polymerase II"/>
    <property type="evidence" value="ECO:0007669"/>
    <property type="project" value="InterPro"/>
</dbReference>
<proteinExistence type="inferred from homology"/>
<dbReference type="GO" id="GO:0016592">
    <property type="term" value="C:mediator complex"/>
    <property type="evidence" value="ECO:0007669"/>
    <property type="project" value="InterPro"/>
</dbReference>
<evidence type="ECO:0000256" key="1">
    <source>
        <dbReference type="ARBA" id="ARBA00004123"/>
    </source>
</evidence>
<keyword evidence="4" id="KW-0805">Transcription regulation</keyword>
<dbReference type="AlphaFoldDB" id="A0A165QU06"/>
<evidence type="ECO:0000256" key="3">
    <source>
        <dbReference type="ARBA" id="ARBA00023242"/>
    </source>
</evidence>
<reference evidence="6 7" key="1">
    <citation type="journal article" date="2016" name="Mol. Biol. Evol.">
        <title>Comparative Genomics of Early-Diverging Mushroom-Forming Fungi Provides Insights into the Origins of Lignocellulose Decay Capabilities.</title>
        <authorList>
            <person name="Nagy L.G."/>
            <person name="Riley R."/>
            <person name="Tritt A."/>
            <person name="Adam C."/>
            <person name="Daum C."/>
            <person name="Floudas D."/>
            <person name="Sun H."/>
            <person name="Yadav J.S."/>
            <person name="Pangilinan J."/>
            <person name="Larsson K.H."/>
            <person name="Matsuura K."/>
            <person name="Barry K."/>
            <person name="Labutti K."/>
            <person name="Kuo R."/>
            <person name="Ohm R.A."/>
            <person name="Bhattacharya S.S."/>
            <person name="Shirouzu T."/>
            <person name="Yoshinaga Y."/>
            <person name="Martin F.M."/>
            <person name="Grigoriev I.V."/>
            <person name="Hibbett D.S."/>
        </authorList>
    </citation>
    <scope>NUCLEOTIDE SEQUENCE [LARGE SCALE GENOMIC DNA]</scope>
    <source>
        <strain evidence="6 7">HHB12029</strain>
    </source>
</reference>
<feature type="region of interest" description="Disordered" evidence="5">
    <location>
        <begin position="221"/>
        <end position="254"/>
    </location>
</feature>
<keyword evidence="4" id="KW-0010">Activator</keyword>
<keyword evidence="7" id="KW-1185">Reference proteome</keyword>
<sequence>MGYTTLARWINTNGAGLDMLRDSIMKNHMGQFRGRWQLIIKAYRSSLSSVLGFNHNYERIMWTMTMPANDVSFVLIEDPMVASRAEHDAKPDGDPADETPPHYRNTLVTLSPAAALDQLLVQTKAPWVRSGQPTVVVDGAIFAIGTDWIVRAGNVMMPGGAVKGLLLEAEYLPLPNQASASNQTSELFSNFLTSLLPAVPDAKTVAVAVSDQEWHEVLCPEAEDPSDEQEPTVEDDDVYAHGFPEPKSNDWTGIDRDRRSAFMIQGVLRSEGLL</sequence>
<accession>A0A165QU06</accession>
<comment type="subunit">
    <text evidence="4">Component of the Mediator complex.</text>
</comment>
<gene>
    <name evidence="4" type="primary">MED20</name>
    <name evidence="6" type="ORF">EXIGLDRAFT_827993</name>
</gene>
<dbReference type="GO" id="GO:0003712">
    <property type="term" value="F:transcription coregulator activity"/>
    <property type="evidence" value="ECO:0007669"/>
    <property type="project" value="InterPro"/>
</dbReference>